<sequence length="338" mass="36637">MEKRQLNGSPLYIKGSQPRGAHNVLVTSASRKAPLLRAMQEAARRVHPDARVIAGDLDPEAPARYVADGFWNMPRLSDAELPALINGCHERGIAVILPTRDAELLFWARHRATLSEAGISVIVSDTVAVERCLDKLAFAHFGAEAGLPVIQAETAPEAVGPGPYVVKERFGAGAQAIGLDLSLDAARSHAKMLDSPIYQPFVPGPEISIDGWVDRSGAVAGVLLRRRDRVIAGESQVTTTFRSETLEHEAVRALEALGLRGPVMLQAILLNDDDMRIIECNSRFGGASTAAIAAGLDLLYWSLVEAFEQGPVPEFKRTAGEVRLVRLPVDLVFHDPYF</sequence>
<name>A0ABY0XU77_9PSED</name>
<dbReference type="Pfam" id="PF15632">
    <property type="entry name" value="ATPgrasp_Ter"/>
    <property type="match status" value="1"/>
</dbReference>
<reference evidence="3 4" key="1">
    <citation type="submission" date="2016-10" db="EMBL/GenBank/DDBJ databases">
        <authorList>
            <person name="Varghese N."/>
            <person name="Submissions S."/>
        </authorList>
    </citation>
    <scope>NUCLEOTIDE SEQUENCE [LARGE SCALE GENOMIC DNA]</scope>
    <source>
        <strain evidence="3 4">DSM 18327</strain>
    </source>
</reference>
<organism evidence="3 4">
    <name type="scientific">Pseudomonas mohnii</name>
    <dbReference type="NCBI Taxonomy" id="395600"/>
    <lineage>
        <taxon>Bacteria</taxon>
        <taxon>Pseudomonadati</taxon>
        <taxon>Pseudomonadota</taxon>
        <taxon>Gammaproteobacteria</taxon>
        <taxon>Pseudomonadales</taxon>
        <taxon>Pseudomonadaceae</taxon>
        <taxon>Pseudomonas</taxon>
    </lineage>
</organism>
<dbReference type="PROSITE" id="PS50975">
    <property type="entry name" value="ATP_GRASP"/>
    <property type="match status" value="1"/>
</dbReference>
<dbReference type="Gene3D" id="3.40.50.20">
    <property type="match status" value="1"/>
</dbReference>
<evidence type="ECO:0000313" key="4">
    <source>
        <dbReference type="Proteomes" id="UP000199665"/>
    </source>
</evidence>
<evidence type="ECO:0000259" key="2">
    <source>
        <dbReference type="PROSITE" id="PS50975"/>
    </source>
</evidence>
<dbReference type="Pfam" id="PF21360">
    <property type="entry name" value="PylC-like_N"/>
    <property type="match status" value="1"/>
</dbReference>
<protein>
    <submittedName>
        <fullName evidence="3">Carbamoyl-phosphate synthase large subunit</fullName>
    </submittedName>
</protein>
<dbReference type="SUPFAM" id="SSF56059">
    <property type="entry name" value="Glutathione synthetase ATP-binding domain-like"/>
    <property type="match status" value="1"/>
</dbReference>
<proteinExistence type="predicted"/>
<dbReference type="Gene3D" id="3.30.470.20">
    <property type="entry name" value="ATP-grasp fold, B domain"/>
    <property type="match status" value="1"/>
</dbReference>
<dbReference type="RefSeq" id="WP_090464168.1">
    <property type="nucleotide sequence ID" value="NZ_FNRV01000001.1"/>
</dbReference>
<gene>
    <name evidence="3" type="ORF">SAMN05216205_1718</name>
</gene>
<dbReference type="InterPro" id="IPR011761">
    <property type="entry name" value="ATP-grasp"/>
</dbReference>
<accession>A0ABY0XU77</accession>
<dbReference type="Proteomes" id="UP000199665">
    <property type="component" value="Unassembled WGS sequence"/>
</dbReference>
<comment type="caution">
    <text evidence="3">The sequence shown here is derived from an EMBL/GenBank/DDBJ whole genome shotgun (WGS) entry which is preliminary data.</text>
</comment>
<dbReference type="InterPro" id="IPR013815">
    <property type="entry name" value="ATP_grasp_subdomain_1"/>
</dbReference>
<evidence type="ECO:0000313" key="3">
    <source>
        <dbReference type="EMBL" id="SEC19268.1"/>
    </source>
</evidence>
<keyword evidence="4" id="KW-1185">Reference proteome</keyword>
<keyword evidence="1" id="KW-0547">Nucleotide-binding</keyword>
<dbReference type="EMBL" id="FNRV01000001">
    <property type="protein sequence ID" value="SEC19268.1"/>
    <property type="molecule type" value="Genomic_DNA"/>
</dbReference>
<feature type="domain" description="ATP-grasp" evidence="2">
    <location>
        <begin position="111"/>
        <end position="307"/>
    </location>
</feature>
<dbReference type="Gene3D" id="3.30.1490.20">
    <property type="entry name" value="ATP-grasp fold, A domain"/>
    <property type="match status" value="1"/>
</dbReference>
<keyword evidence="1" id="KW-0067">ATP-binding</keyword>
<dbReference type="InterPro" id="IPR048764">
    <property type="entry name" value="PylC_N"/>
</dbReference>
<evidence type="ECO:0000256" key="1">
    <source>
        <dbReference type="PROSITE-ProRule" id="PRU00409"/>
    </source>
</evidence>